<keyword evidence="4" id="KW-1185">Reference proteome</keyword>
<dbReference type="GO" id="GO:0003735">
    <property type="term" value="F:structural constituent of ribosome"/>
    <property type="evidence" value="ECO:0007669"/>
    <property type="project" value="InterPro"/>
</dbReference>
<evidence type="ECO:0000256" key="1">
    <source>
        <dbReference type="HAMAP-Rule" id="MF_00360"/>
    </source>
</evidence>
<gene>
    <name evidence="1 3" type="primary">rpsF</name>
    <name evidence="3" type="ORF">PROFFT_A_01450</name>
</gene>
<dbReference type="InterPro" id="IPR020814">
    <property type="entry name" value="Ribosomal_S6_plastid/chlpt"/>
</dbReference>
<keyword evidence="1" id="KW-0699">rRNA-binding</keyword>
<feature type="compositionally biased region" description="Basic and acidic residues" evidence="2">
    <location>
        <begin position="105"/>
        <end position="121"/>
    </location>
</feature>
<dbReference type="InterPro" id="IPR000529">
    <property type="entry name" value="Ribosomal_bS6"/>
</dbReference>
<dbReference type="KEGG" id="ptf:PROFFT_A_01450"/>
<organism evidence="3 4">
    <name type="scientific">Candidatus Profftia tarda</name>
    <dbReference type="NCBI Taxonomy" id="1177216"/>
    <lineage>
        <taxon>Bacteria</taxon>
        <taxon>Pseudomonadati</taxon>
        <taxon>Pseudomonadota</taxon>
        <taxon>Gammaproteobacteria</taxon>
        <taxon>Enterobacterales</taxon>
        <taxon>Enterobacteriaceae</taxon>
        <taxon>Candidatus Profftia</taxon>
    </lineage>
</organism>
<protein>
    <recommendedName>
        <fullName evidence="1">Small ribosomal subunit protein bS6</fullName>
    </recommendedName>
</protein>
<dbReference type="Proteomes" id="UP000683585">
    <property type="component" value="Chromosome"/>
</dbReference>
<dbReference type="RefSeq" id="WP_216782578.1">
    <property type="nucleotide sequence ID" value="NZ_LR890047.1"/>
</dbReference>
<reference evidence="3" key="1">
    <citation type="submission" date="2020-10" db="EMBL/GenBank/DDBJ databases">
        <authorList>
            <person name="Szabo G."/>
        </authorList>
    </citation>
    <scope>NUCLEOTIDE SEQUENCE</scope>
    <source>
        <strain evidence="3">PROFFT</strain>
    </source>
</reference>
<dbReference type="GO" id="GO:0006412">
    <property type="term" value="P:translation"/>
    <property type="evidence" value="ECO:0007669"/>
    <property type="project" value="UniProtKB-UniRule"/>
</dbReference>
<evidence type="ECO:0000313" key="3">
    <source>
        <dbReference type="EMBL" id="CAD6508265.1"/>
    </source>
</evidence>
<keyword evidence="1" id="KW-0687">Ribonucleoprotein</keyword>
<keyword evidence="1" id="KW-0694">RNA-binding</keyword>
<feature type="region of interest" description="Disordered" evidence="2">
    <location>
        <begin position="100"/>
        <end position="128"/>
    </location>
</feature>
<accession>A0A8E4GIU3</accession>
<keyword evidence="1 3" id="KW-0689">Ribosomal protein</keyword>
<dbReference type="PROSITE" id="PS01048">
    <property type="entry name" value="RIBOSOMAL_S6"/>
    <property type="match status" value="1"/>
</dbReference>
<dbReference type="HAMAP" id="MF_00360">
    <property type="entry name" value="Ribosomal_bS6"/>
    <property type="match status" value="1"/>
</dbReference>
<dbReference type="InterPro" id="IPR020815">
    <property type="entry name" value="Ribosomal_bS6_CS"/>
</dbReference>
<name>A0A8E4GIU3_9ENTR</name>
<dbReference type="Pfam" id="PF01250">
    <property type="entry name" value="Ribosomal_S6"/>
    <property type="match status" value="1"/>
</dbReference>
<evidence type="ECO:0000313" key="4">
    <source>
        <dbReference type="Proteomes" id="UP000683585"/>
    </source>
</evidence>
<dbReference type="PANTHER" id="PTHR21011">
    <property type="entry name" value="MITOCHONDRIAL 28S RIBOSOMAL PROTEIN S6"/>
    <property type="match status" value="1"/>
</dbReference>
<comment type="function">
    <text evidence="1">Binds together with bS18 to 16S ribosomal RNA.</text>
</comment>
<sequence>MRHYEIVLMLHPDQSSEQVLSMIESYSAMITKSSGQIHRLEDWGRRQLAYPINKLYKAHYILLNVKAPQQIIDELENNFRFNDNVIRSIVMRTKNPVNEVSAMLKPKDERHSDRRRDDFSHESATGDY</sequence>
<dbReference type="AlphaFoldDB" id="A0A8E4GIU3"/>
<evidence type="ECO:0000256" key="2">
    <source>
        <dbReference type="SAM" id="MobiDB-lite"/>
    </source>
</evidence>
<dbReference type="EMBL" id="LR890047">
    <property type="protein sequence ID" value="CAD6508265.1"/>
    <property type="molecule type" value="Genomic_DNA"/>
</dbReference>
<proteinExistence type="inferred from homology"/>
<dbReference type="GO" id="GO:0070181">
    <property type="term" value="F:small ribosomal subunit rRNA binding"/>
    <property type="evidence" value="ECO:0007669"/>
    <property type="project" value="TreeGrafter"/>
</dbReference>
<dbReference type="PANTHER" id="PTHR21011:SF1">
    <property type="entry name" value="SMALL RIBOSOMAL SUBUNIT PROTEIN BS6M"/>
    <property type="match status" value="1"/>
</dbReference>
<dbReference type="CDD" id="cd00473">
    <property type="entry name" value="bS6"/>
    <property type="match status" value="1"/>
</dbReference>
<dbReference type="NCBIfam" id="TIGR00166">
    <property type="entry name" value="S6"/>
    <property type="match status" value="1"/>
</dbReference>
<comment type="similarity">
    <text evidence="1">Belongs to the bacterial ribosomal protein bS6 family.</text>
</comment>
<dbReference type="GO" id="GO:0022627">
    <property type="term" value="C:cytosolic small ribosomal subunit"/>
    <property type="evidence" value="ECO:0007669"/>
    <property type="project" value="TreeGrafter"/>
</dbReference>